<evidence type="ECO:0000313" key="2">
    <source>
        <dbReference type="EMBL" id="KAK9838700.1"/>
    </source>
</evidence>
<feature type="compositionally biased region" description="Polar residues" evidence="1">
    <location>
        <begin position="280"/>
        <end position="315"/>
    </location>
</feature>
<feature type="compositionally biased region" description="Polar residues" evidence="1">
    <location>
        <begin position="215"/>
        <end position="242"/>
    </location>
</feature>
<evidence type="ECO:0000313" key="3">
    <source>
        <dbReference type="Proteomes" id="UP001438707"/>
    </source>
</evidence>
<evidence type="ECO:0000256" key="1">
    <source>
        <dbReference type="SAM" id="MobiDB-lite"/>
    </source>
</evidence>
<dbReference type="EMBL" id="JALJOS010000005">
    <property type="protein sequence ID" value="KAK9838700.1"/>
    <property type="molecule type" value="Genomic_DNA"/>
</dbReference>
<protein>
    <submittedName>
        <fullName evidence="2">Uncharacterized protein</fullName>
    </submittedName>
</protein>
<feature type="region of interest" description="Disordered" evidence="1">
    <location>
        <begin position="134"/>
        <end position="153"/>
    </location>
</feature>
<proteinExistence type="predicted"/>
<feature type="region of interest" description="Disordered" evidence="1">
    <location>
        <begin position="164"/>
        <end position="362"/>
    </location>
</feature>
<dbReference type="Proteomes" id="UP001438707">
    <property type="component" value="Unassembled WGS sequence"/>
</dbReference>
<accession>A0AAW1RYG6</accession>
<name>A0AAW1RYG6_9CHLO</name>
<sequence>MSFSIPSGTGPSLRCNHFRAPTQLFGGVPAGLRASRPQLSVRSKGETYQVETNVGGDEPFDAAMRRFGRDVRMNGFIFEIKRRQQFQDHQEYMKYKIKLKHWRRKLSQYDKFIKRYSETDPQAEQGPFNDLFGMKDEGLDDILGEGGDFKSEMGDRRQELPFKQGGAAPMTASEDQIQIGKGPPPSQRQTAQAQRSLDSMTKKGVSQKGAKIVGTGSNPSTANASRQNQQERSQNKAANSTSRNERQVVEDIMGETLTPESDPSQVRGPASMSKAAGSASDRNTGRHQTQTINQAGQAKTGNRNSSPRQQETPGSAQAKGRNPNQGKAQTGNGDMRGNFQKKNPSQANEKSKRSAQQVGILD</sequence>
<comment type="caution">
    <text evidence="2">The sequence shown here is derived from an EMBL/GenBank/DDBJ whole genome shotgun (WGS) entry which is preliminary data.</text>
</comment>
<gene>
    <name evidence="2" type="ORF">WJX74_001653</name>
</gene>
<keyword evidence="3" id="KW-1185">Reference proteome</keyword>
<feature type="compositionally biased region" description="Polar residues" evidence="1">
    <location>
        <begin position="187"/>
        <end position="199"/>
    </location>
</feature>
<dbReference type="AlphaFoldDB" id="A0AAW1RYG6"/>
<feature type="compositionally biased region" description="Polar residues" evidence="1">
    <location>
        <begin position="322"/>
        <end position="332"/>
    </location>
</feature>
<reference evidence="2 3" key="1">
    <citation type="journal article" date="2024" name="Nat. Commun.">
        <title>Phylogenomics reveals the evolutionary origins of lichenization in chlorophyte algae.</title>
        <authorList>
            <person name="Puginier C."/>
            <person name="Libourel C."/>
            <person name="Otte J."/>
            <person name="Skaloud P."/>
            <person name="Haon M."/>
            <person name="Grisel S."/>
            <person name="Petersen M."/>
            <person name="Berrin J.G."/>
            <person name="Delaux P.M."/>
            <person name="Dal Grande F."/>
            <person name="Keller J."/>
        </authorList>
    </citation>
    <scope>NUCLEOTIDE SEQUENCE [LARGE SCALE GENOMIC DNA]</scope>
    <source>
        <strain evidence="2 3">SAG 2145</strain>
    </source>
</reference>
<organism evidence="2 3">
    <name type="scientific">Apatococcus lobatus</name>
    <dbReference type="NCBI Taxonomy" id="904363"/>
    <lineage>
        <taxon>Eukaryota</taxon>
        <taxon>Viridiplantae</taxon>
        <taxon>Chlorophyta</taxon>
        <taxon>core chlorophytes</taxon>
        <taxon>Trebouxiophyceae</taxon>
        <taxon>Chlorellales</taxon>
        <taxon>Chlorellaceae</taxon>
        <taxon>Apatococcus</taxon>
    </lineage>
</organism>